<proteinExistence type="predicted"/>
<name>A0A834WPD1_9FABA</name>
<evidence type="ECO:0000313" key="2">
    <source>
        <dbReference type="Proteomes" id="UP000634136"/>
    </source>
</evidence>
<reference evidence="1" key="1">
    <citation type="submission" date="2020-09" db="EMBL/GenBank/DDBJ databases">
        <title>Genome-Enabled Discovery of Anthraquinone Biosynthesis in Senna tora.</title>
        <authorList>
            <person name="Kang S.-H."/>
            <person name="Pandey R.P."/>
            <person name="Lee C.-M."/>
            <person name="Sim J.-S."/>
            <person name="Jeong J.-T."/>
            <person name="Choi B.-S."/>
            <person name="Jung M."/>
            <person name="Ginzburg D."/>
            <person name="Zhao K."/>
            <person name="Won S.Y."/>
            <person name="Oh T.-J."/>
            <person name="Yu Y."/>
            <person name="Kim N.-H."/>
            <person name="Lee O.R."/>
            <person name="Lee T.-H."/>
            <person name="Bashyal P."/>
            <person name="Kim T.-S."/>
            <person name="Lee W.-H."/>
            <person name="Kawkins C."/>
            <person name="Kim C.-K."/>
            <person name="Kim J.S."/>
            <person name="Ahn B.O."/>
            <person name="Rhee S.Y."/>
            <person name="Sohng J.K."/>
        </authorList>
    </citation>
    <scope>NUCLEOTIDE SEQUENCE</scope>
    <source>
        <tissue evidence="1">Leaf</tissue>
    </source>
</reference>
<dbReference type="EMBL" id="JAAIUW010000006">
    <property type="protein sequence ID" value="KAF7828468.1"/>
    <property type="molecule type" value="Genomic_DNA"/>
</dbReference>
<dbReference type="AlphaFoldDB" id="A0A834WPD1"/>
<sequence>MAGFVERSGQDSVIEDEKGQGWLCKGTVLYDRLEYI</sequence>
<protein>
    <submittedName>
        <fullName evidence="1">Uncharacterized protein</fullName>
    </submittedName>
</protein>
<accession>A0A834WPD1</accession>
<dbReference type="Proteomes" id="UP000634136">
    <property type="component" value="Unassembled WGS sequence"/>
</dbReference>
<comment type="caution">
    <text evidence="1">The sequence shown here is derived from an EMBL/GenBank/DDBJ whole genome shotgun (WGS) entry which is preliminary data.</text>
</comment>
<gene>
    <name evidence="1" type="ORF">G2W53_019632</name>
</gene>
<evidence type="ECO:0000313" key="1">
    <source>
        <dbReference type="EMBL" id="KAF7828468.1"/>
    </source>
</evidence>
<organism evidence="1 2">
    <name type="scientific">Senna tora</name>
    <dbReference type="NCBI Taxonomy" id="362788"/>
    <lineage>
        <taxon>Eukaryota</taxon>
        <taxon>Viridiplantae</taxon>
        <taxon>Streptophyta</taxon>
        <taxon>Embryophyta</taxon>
        <taxon>Tracheophyta</taxon>
        <taxon>Spermatophyta</taxon>
        <taxon>Magnoliopsida</taxon>
        <taxon>eudicotyledons</taxon>
        <taxon>Gunneridae</taxon>
        <taxon>Pentapetalae</taxon>
        <taxon>rosids</taxon>
        <taxon>fabids</taxon>
        <taxon>Fabales</taxon>
        <taxon>Fabaceae</taxon>
        <taxon>Caesalpinioideae</taxon>
        <taxon>Cassia clade</taxon>
        <taxon>Senna</taxon>
    </lineage>
</organism>
<keyword evidence="2" id="KW-1185">Reference proteome</keyword>